<evidence type="ECO:0000313" key="3">
    <source>
        <dbReference type="Proteomes" id="UP001183794"/>
    </source>
</evidence>
<reference evidence="2 3" key="1">
    <citation type="submission" date="2023-07" db="EMBL/GenBank/DDBJ databases">
        <title>Sequencing the genomes of 1000 actinobacteria strains.</title>
        <authorList>
            <person name="Klenk H.-P."/>
        </authorList>
    </citation>
    <scope>NUCLEOTIDE SEQUENCE [LARGE SCALE GENOMIC DNA]</scope>
    <source>
        <strain evidence="2 3">DSM 22966</strain>
    </source>
</reference>
<evidence type="ECO:0000313" key="2">
    <source>
        <dbReference type="EMBL" id="MDR7347927.1"/>
    </source>
</evidence>
<keyword evidence="3" id="KW-1185">Reference proteome</keyword>
<dbReference type="EMBL" id="JAVDYJ010000001">
    <property type="protein sequence ID" value="MDR7347927.1"/>
    <property type="molecule type" value="Genomic_DNA"/>
</dbReference>
<gene>
    <name evidence="2" type="ORF">J2S62_002184</name>
</gene>
<organism evidence="2 3">
    <name type="scientific">Enteractinococcus fodinae</name>
    <dbReference type="NCBI Taxonomy" id="684663"/>
    <lineage>
        <taxon>Bacteria</taxon>
        <taxon>Bacillati</taxon>
        <taxon>Actinomycetota</taxon>
        <taxon>Actinomycetes</taxon>
        <taxon>Micrococcales</taxon>
        <taxon>Micrococcaceae</taxon>
    </lineage>
</organism>
<name>A0ABU2B2T0_9MICC</name>
<accession>A0ABU2B2T0</accession>
<proteinExistence type="predicted"/>
<feature type="compositionally biased region" description="Polar residues" evidence="1">
    <location>
        <begin position="1"/>
        <end position="19"/>
    </location>
</feature>
<protein>
    <submittedName>
        <fullName evidence="2">Uncharacterized protein</fullName>
    </submittedName>
</protein>
<evidence type="ECO:0000256" key="1">
    <source>
        <dbReference type="SAM" id="MobiDB-lite"/>
    </source>
</evidence>
<feature type="region of interest" description="Disordered" evidence="1">
    <location>
        <begin position="1"/>
        <end position="23"/>
    </location>
</feature>
<dbReference type="Proteomes" id="UP001183794">
    <property type="component" value="Unassembled WGS sequence"/>
</dbReference>
<comment type="caution">
    <text evidence="2">The sequence shown here is derived from an EMBL/GenBank/DDBJ whole genome shotgun (WGS) entry which is preliminary data.</text>
</comment>
<sequence>MLRNVNSTKSSAPKTSNSERTSHLQAAYDSKYSKTAGVIALIATNHLAIGELFFVSCGVHAVRLCPGLAPVFSRGEAQERETMY</sequence>